<reference evidence="4" key="1">
    <citation type="journal article" date="2018" name="Nat. Microbiol.">
        <title>Leveraging single-cell genomics to expand the fungal tree of life.</title>
        <authorList>
            <person name="Ahrendt S.R."/>
            <person name="Quandt C.A."/>
            <person name="Ciobanu D."/>
            <person name="Clum A."/>
            <person name="Salamov A."/>
            <person name="Andreopoulos B."/>
            <person name="Cheng J.F."/>
            <person name="Woyke T."/>
            <person name="Pelin A."/>
            <person name="Henrissat B."/>
            <person name="Reynolds N.K."/>
            <person name="Benny G.L."/>
            <person name="Smith M.E."/>
            <person name="James T.Y."/>
            <person name="Grigoriev I.V."/>
        </authorList>
    </citation>
    <scope>NUCLEOTIDE SEQUENCE [LARGE SCALE GENOMIC DNA]</scope>
    <source>
        <strain evidence="4">ATCC 52028</strain>
    </source>
</reference>
<protein>
    <submittedName>
        <fullName evidence="3">Uncharacterized protein</fullName>
    </submittedName>
</protein>
<dbReference type="EMBL" id="ML014118">
    <property type="protein sequence ID" value="RKP03779.1"/>
    <property type="molecule type" value="Genomic_DNA"/>
</dbReference>
<keyword evidence="4" id="KW-1185">Reference proteome</keyword>
<evidence type="ECO:0000256" key="1">
    <source>
        <dbReference type="SAM" id="MobiDB-lite"/>
    </source>
</evidence>
<dbReference type="Proteomes" id="UP000274922">
    <property type="component" value="Unassembled WGS sequence"/>
</dbReference>
<evidence type="ECO:0000256" key="2">
    <source>
        <dbReference type="SAM" id="Phobius"/>
    </source>
</evidence>
<evidence type="ECO:0000313" key="4">
    <source>
        <dbReference type="Proteomes" id="UP000274922"/>
    </source>
</evidence>
<feature type="transmembrane region" description="Helical" evidence="2">
    <location>
        <begin position="91"/>
        <end position="109"/>
    </location>
</feature>
<accession>A0A4V1IVE5</accession>
<evidence type="ECO:0000313" key="3">
    <source>
        <dbReference type="EMBL" id="RKP03779.1"/>
    </source>
</evidence>
<keyword evidence="2" id="KW-1133">Transmembrane helix</keyword>
<feature type="region of interest" description="Disordered" evidence="1">
    <location>
        <begin position="202"/>
        <end position="224"/>
    </location>
</feature>
<feature type="transmembrane region" description="Helical" evidence="2">
    <location>
        <begin position="62"/>
        <end position="79"/>
    </location>
</feature>
<organism evidence="3 4">
    <name type="scientific">Caulochytrium protostelioides</name>
    <dbReference type="NCBI Taxonomy" id="1555241"/>
    <lineage>
        <taxon>Eukaryota</taxon>
        <taxon>Fungi</taxon>
        <taxon>Fungi incertae sedis</taxon>
        <taxon>Chytridiomycota</taxon>
        <taxon>Chytridiomycota incertae sedis</taxon>
        <taxon>Chytridiomycetes</taxon>
        <taxon>Caulochytriales</taxon>
        <taxon>Caulochytriaceae</taxon>
        <taxon>Caulochytrium</taxon>
    </lineage>
</organism>
<keyword evidence="2" id="KW-0812">Transmembrane</keyword>
<name>A0A4V1IVE5_9FUNG</name>
<gene>
    <name evidence="3" type="ORF">CXG81DRAFT_23614</name>
</gene>
<sequence length="224" mass="23964">MFALQGYLAGVLMGIQLAEMAPESMWWPYLMTPANELRSKLTSAERFSGVATMRALAATPDWKLYLLITVYSLLVLRTAGQWTRERRAATATAALAALAAAGVHFMALMPAQLRLAASSEKVAGVPELALCVAIATWHLVQSVLLTTTAFLTMQDEMQIITKSTMPPSASAGAGSGIKPLTEADLPTINGQRPVRAKELFANTRDAPAGAGPMNPPRLRKPTKS</sequence>
<feature type="transmembrane region" description="Helical" evidence="2">
    <location>
        <begin position="129"/>
        <end position="153"/>
    </location>
</feature>
<dbReference type="AlphaFoldDB" id="A0A4V1IVE5"/>
<proteinExistence type="predicted"/>
<keyword evidence="2" id="KW-0472">Membrane</keyword>